<reference evidence="2 3" key="1">
    <citation type="submission" date="2019-05" db="EMBL/GenBank/DDBJ databases">
        <authorList>
            <person name="Ellsworth Z."/>
            <person name="Dibiase D."/>
            <person name="Grasse S."/>
            <person name="Grondin A."/>
            <person name="Golas M."/>
            <person name="Doty J.A."/>
            <person name="Breton T.S."/>
            <person name="Caruso S.M."/>
            <person name="Garlena R.A."/>
            <person name="Russell D.A."/>
            <person name="Pope W.H."/>
            <person name="Jacobs-Se D."/>
            <person name="Hatfull G.F."/>
            <person name="Tolsma S."/>
        </authorList>
    </citation>
    <scope>NUCLEOTIDE SEQUENCE [LARGE SCALE GENOMIC DNA]</scope>
</reference>
<sequence length="72" mass="7467">MSTWRYIVGLALMVLVAYGTLAAVLTLGALAYMRGDLAVALGWGVIGPLCALALASAAARPIAWLVTRGARH</sequence>
<accession>A0A4Y6EN31</accession>
<keyword evidence="1" id="KW-0812">Transmembrane</keyword>
<dbReference type="KEGG" id="vg:65121167"/>
<dbReference type="RefSeq" id="YP_010103305.1">
    <property type="nucleotide sequence ID" value="NC_055808.1"/>
</dbReference>
<keyword evidence="3" id="KW-1185">Reference proteome</keyword>
<keyword evidence="1" id="KW-0472">Membrane</keyword>
<evidence type="ECO:0000313" key="3">
    <source>
        <dbReference type="Proteomes" id="UP000319693"/>
    </source>
</evidence>
<evidence type="ECO:0000313" key="2">
    <source>
        <dbReference type="EMBL" id="QDF19437.1"/>
    </source>
</evidence>
<dbReference type="GeneID" id="65121167"/>
<name>A0A4Y6EN31_9CAUD</name>
<dbReference type="EMBL" id="MK977702">
    <property type="protein sequence ID" value="QDF19437.1"/>
    <property type="molecule type" value="Genomic_DNA"/>
</dbReference>
<protein>
    <submittedName>
        <fullName evidence="2">Uncharacterized protein</fullName>
    </submittedName>
</protein>
<keyword evidence="1" id="KW-1133">Transmembrane helix</keyword>
<gene>
    <name evidence="2" type="primary">15</name>
    <name evidence="2" type="ORF">SEA_MCKINLEY_15</name>
</gene>
<feature type="transmembrane region" description="Helical" evidence="1">
    <location>
        <begin position="37"/>
        <end position="59"/>
    </location>
</feature>
<evidence type="ECO:0000256" key="1">
    <source>
        <dbReference type="SAM" id="Phobius"/>
    </source>
</evidence>
<proteinExistence type="predicted"/>
<dbReference type="Proteomes" id="UP000319693">
    <property type="component" value="Segment"/>
</dbReference>
<organism evidence="2 3">
    <name type="scientific">Gordonia phage McKinley</name>
    <dbReference type="NCBI Taxonomy" id="2588507"/>
    <lineage>
        <taxon>Viruses</taxon>
        <taxon>Duplodnaviria</taxon>
        <taxon>Heunggongvirae</taxon>
        <taxon>Uroviricota</taxon>
        <taxon>Caudoviricetes</taxon>
        <taxon>Stackebrandtviridae</taxon>
        <taxon>Schenleyvirinae</taxon>
        <taxon>Vividuovirus</taxon>
        <taxon>Vividuovirus mckinley</taxon>
    </lineage>
</organism>
<feature type="transmembrane region" description="Helical" evidence="1">
    <location>
        <begin position="6"/>
        <end position="30"/>
    </location>
</feature>